<evidence type="ECO:0000313" key="4">
    <source>
        <dbReference type="EMBL" id="CAF5220044.1"/>
    </source>
</evidence>
<sequence length="21" mass="2426">MASSSTDLGVNEHHEEIIRHY</sequence>
<name>A0A8S2ZDF3_9BILA</name>
<dbReference type="EMBL" id="CAJOBH010087469">
    <property type="protein sequence ID" value="CAF4547829.1"/>
    <property type="molecule type" value="Genomic_DNA"/>
</dbReference>
<dbReference type="Proteomes" id="UP000681967">
    <property type="component" value="Unassembled WGS sequence"/>
</dbReference>
<comment type="caution">
    <text evidence="3">The sequence shown here is derived from an EMBL/GenBank/DDBJ whole genome shotgun (WGS) entry which is preliminary data.</text>
</comment>
<evidence type="ECO:0000313" key="3">
    <source>
        <dbReference type="EMBL" id="CAF4621391.1"/>
    </source>
</evidence>
<reference evidence="3" key="1">
    <citation type="submission" date="2021-02" db="EMBL/GenBank/DDBJ databases">
        <authorList>
            <person name="Nowell W R."/>
        </authorList>
    </citation>
    <scope>NUCLEOTIDE SEQUENCE</scope>
</reference>
<dbReference type="AlphaFoldDB" id="A0A8S2ZDF3"/>
<feature type="non-terminal residue" evidence="3">
    <location>
        <position position="21"/>
    </location>
</feature>
<evidence type="ECO:0000313" key="2">
    <source>
        <dbReference type="EMBL" id="CAF4547829.1"/>
    </source>
</evidence>
<dbReference type="Proteomes" id="UP000681720">
    <property type="component" value="Unassembled WGS sequence"/>
</dbReference>
<protein>
    <submittedName>
        <fullName evidence="3">Uncharacterized protein</fullName>
    </submittedName>
</protein>
<feature type="compositionally biased region" description="Basic and acidic residues" evidence="1">
    <location>
        <begin position="10"/>
        <end position="21"/>
    </location>
</feature>
<feature type="region of interest" description="Disordered" evidence="1">
    <location>
        <begin position="1"/>
        <end position="21"/>
    </location>
</feature>
<evidence type="ECO:0000313" key="5">
    <source>
        <dbReference type="Proteomes" id="UP000681720"/>
    </source>
</evidence>
<evidence type="ECO:0000256" key="1">
    <source>
        <dbReference type="SAM" id="MobiDB-lite"/>
    </source>
</evidence>
<organism evidence="3 5">
    <name type="scientific">Rotaria magnacalcarata</name>
    <dbReference type="NCBI Taxonomy" id="392030"/>
    <lineage>
        <taxon>Eukaryota</taxon>
        <taxon>Metazoa</taxon>
        <taxon>Spiralia</taxon>
        <taxon>Gnathifera</taxon>
        <taxon>Rotifera</taxon>
        <taxon>Eurotatoria</taxon>
        <taxon>Bdelloidea</taxon>
        <taxon>Philodinida</taxon>
        <taxon>Philodinidae</taxon>
        <taxon>Rotaria</taxon>
    </lineage>
</organism>
<proteinExistence type="predicted"/>
<dbReference type="EMBL" id="CAJOBJ010364240">
    <property type="protein sequence ID" value="CAF5220044.1"/>
    <property type="molecule type" value="Genomic_DNA"/>
</dbReference>
<accession>A0A8S2ZDF3</accession>
<dbReference type="EMBL" id="CAJOBJ010108798">
    <property type="protein sequence ID" value="CAF4621391.1"/>
    <property type="molecule type" value="Genomic_DNA"/>
</dbReference>
<gene>
    <name evidence="2" type="ORF">BYL167_LOCUS37979</name>
    <name evidence="3" type="ORF">GIL414_LOCUS39793</name>
    <name evidence="4" type="ORF">GIL414_LOCUS83809</name>
</gene>